<evidence type="ECO:0000313" key="3">
    <source>
        <dbReference type="Proteomes" id="UP001294570"/>
    </source>
</evidence>
<accession>A0ABU5GRA3</accession>
<dbReference type="EMBL" id="JAXIVU010000005">
    <property type="protein sequence ID" value="MDY7219062.1"/>
    <property type="molecule type" value="Genomic_DNA"/>
</dbReference>
<reference evidence="2 3" key="1">
    <citation type="submission" date="2023-12" db="EMBL/GenBank/DDBJ databases">
        <title>Denitrificimonas halotolerans sp. nov.,a novel species isolated from landfill leachate.</title>
        <authorList>
            <person name="Wang S."/>
        </authorList>
    </citation>
    <scope>NUCLEOTIDE SEQUENCE [LARGE SCALE GENOMIC DNA]</scope>
    <source>
        <strain evidence="2 3">JX-1</strain>
    </source>
</reference>
<keyword evidence="1" id="KW-0472">Membrane</keyword>
<organism evidence="2 3">
    <name type="scientific">Denitrificimonas halotolerans</name>
    <dbReference type="NCBI Taxonomy" id="3098930"/>
    <lineage>
        <taxon>Bacteria</taxon>
        <taxon>Pseudomonadati</taxon>
        <taxon>Pseudomonadota</taxon>
        <taxon>Gammaproteobacteria</taxon>
        <taxon>Pseudomonadales</taxon>
        <taxon>Pseudomonadaceae</taxon>
        <taxon>Denitrificimonas</taxon>
    </lineage>
</organism>
<sequence>MLIKYIHMSLAVFSGCLFVVRGSWVLLGGTKVDWCKTIDRLSYGVDSCLLLAAILLLLILNYTPLSEAWLQAKLLLLALYIMFGVLAFRDTLCLVLRWLAYSAAIMCFFIMYYSARLHQPFAGLLG</sequence>
<dbReference type="Proteomes" id="UP001294570">
    <property type="component" value="Unassembled WGS sequence"/>
</dbReference>
<keyword evidence="3" id="KW-1185">Reference proteome</keyword>
<dbReference type="PANTHER" id="PTHR39594">
    <property type="entry name" value="PROTEIN YCHQ"/>
    <property type="match status" value="1"/>
</dbReference>
<dbReference type="RefSeq" id="WP_321553156.1">
    <property type="nucleotide sequence ID" value="NZ_JAXIVU010000005.1"/>
</dbReference>
<dbReference type="PANTHER" id="PTHR39594:SF1">
    <property type="entry name" value="PROTEIN YCHQ"/>
    <property type="match status" value="1"/>
</dbReference>
<keyword evidence="1" id="KW-0812">Transmembrane</keyword>
<proteinExistence type="predicted"/>
<dbReference type="PIRSF" id="PIRSF005610">
    <property type="entry name" value="SirB"/>
    <property type="match status" value="1"/>
</dbReference>
<dbReference type="InterPro" id="IPR007360">
    <property type="entry name" value="SirB"/>
</dbReference>
<evidence type="ECO:0000256" key="1">
    <source>
        <dbReference type="SAM" id="Phobius"/>
    </source>
</evidence>
<dbReference type="PROSITE" id="PS51257">
    <property type="entry name" value="PROKAR_LIPOPROTEIN"/>
    <property type="match status" value="1"/>
</dbReference>
<keyword evidence="1" id="KW-1133">Transmembrane helix</keyword>
<feature type="transmembrane region" description="Helical" evidence="1">
    <location>
        <begin position="6"/>
        <end position="29"/>
    </location>
</feature>
<protein>
    <submittedName>
        <fullName evidence="2">SirB2 family protein</fullName>
    </submittedName>
</protein>
<feature type="transmembrane region" description="Helical" evidence="1">
    <location>
        <begin position="41"/>
        <end position="62"/>
    </location>
</feature>
<feature type="transmembrane region" description="Helical" evidence="1">
    <location>
        <begin position="95"/>
        <end position="115"/>
    </location>
</feature>
<feature type="transmembrane region" description="Helical" evidence="1">
    <location>
        <begin position="68"/>
        <end position="88"/>
    </location>
</feature>
<evidence type="ECO:0000313" key="2">
    <source>
        <dbReference type="EMBL" id="MDY7219062.1"/>
    </source>
</evidence>
<name>A0ABU5GRA3_9GAMM</name>
<comment type="caution">
    <text evidence="2">The sequence shown here is derived from an EMBL/GenBank/DDBJ whole genome shotgun (WGS) entry which is preliminary data.</text>
</comment>
<dbReference type="Pfam" id="PF04247">
    <property type="entry name" value="SirB"/>
    <property type="match status" value="1"/>
</dbReference>
<gene>
    <name evidence="2" type="ORF">TOI97_05695</name>
</gene>